<gene>
    <name evidence="6" type="ORF">CcCBS67573_g05748</name>
</gene>
<keyword evidence="2" id="KW-0677">Repeat</keyword>
<dbReference type="OrthoDB" id="2160941at2759"/>
<dbReference type="SUPFAM" id="SSF50978">
    <property type="entry name" value="WD40 repeat-like"/>
    <property type="match status" value="2"/>
</dbReference>
<keyword evidence="7" id="KW-1185">Reference proteome</keyword>
<dbReference type="SUPFAM" id="SSF52540">
    <property type="entry name" value="P-loop containing nucleoside triphosphate hydrolases"/>
    <property type="match status" value="1"/>
</dbReference>
<feature type="compositionally biased region" description="Low complexity" evidence="3">
    <location>
        <begin position="17"/>
        <end position="29"/>
    </location>
</feature>
<evidence type="ECO:0000313" key="7">
    <source>
        <dbReference type="Proteomes" id="UP000320333"/>
    </source>
</evidence>
<feature type="domain" description="Orc1-like AAA ATPase" evidence="4">
    <location>
        <begin position="434"/>
        <end position="606"/>
    </location>
</feature>
<dbReference type="Pfam" id="PF13191">
    <property type="entry name" value="AAA_16"/>
    <property type="match status" value="1"/>
</dbReference>
<keyword evidence="1" id="KW-0853">WD repeat</keyword>
<dbReference type="PANTHER" id="PTHR19871">
    <property type="entry name" value="BETA TRANSDUCIN-RELATED PROTEIN"/>
    <property type="match status" value="1"/>
</dbReference>
<dbReference type="InterPro" id="IPR019775">
    <property type="entry name" value="WD40_repeat_CS"/>
</dbReference>
<evidence type="ECO:0000256" key="2">
    <source>
        <dbReference type="ARBA" id="ARBA00022737"/>
    </source>
</evidence>
<reference evidence="6 7" key="1">
    <citation type="journal article" date="2019" name="Sci. Rep.">
        <title>Comparative genomics of chytrid fungi reveal insights into the obligate biotrophic and pathogenic lifestyle of Synchytrium endobioticum.</title>
        <authorList>
            <person name="van de Vossenberg B.T.L.H."/>
            <person name="Warris S."/>
            <person name="Nguyen H.D.T."/>
            <person name="van Gent-Pelzer M.P.E."/>
            <person name="Joly D.L."/>
            <person name="van de Geest H.C."/>
            <person name="Bonants P.J.M."/>
            <person name="Smith D.S."/>
            <person name="Levesque C.A."/>
            <person name="van der Lee T.A.J."/>
        </authorList>
    </citation>
    <scope>NUCLEOTIDE SEQUENCE [LARGE SCALE GENOMIC DNA]</scope>
    <source>
        <strain evidence="6 7">CBS 675.73</strain>
    </source>
</reference>
<dbReference type="PROSITE" id="PS00678">
    <property type="entry name" value="WD_REPEATS_1"/>
    <property type="match status" value="1"/>
</dbReference>
<dbReference type="InterPro" id="IPR057588">
    <property type="entry name" value="NWD1/2-like_WH"/>
</dbReference>
<evidence type="ECO:0000256" key="3">
    <source>
        <dbReference type="SAM" id="MobiDB-lite"/>
    </source>
</evidence>
<dbReference type="EMBL" id="QEAP01000217">
    <property type="protein sequence ID" value="TPX72575.1"/>
    <property type="molecule type" value="Genomic_DNA"/>
</dbReference>
<dbReference type="InterPro" id="IPR027417">
    <property type="entry name" value="P-loop_NTPase"/>
</dbReference>
<dbReference type="STRING" id="246404.A0A507FA19"/>
<dbReference type="InterPro" id="IPR001680">
    <property type="entry name" value="WD40_rpt"/>
</dbReference>
<accession>A0A507FA19</accession>
<feature type="domain" description="NWD1/2-like winged helix-turn-helix" evidence="5">
    <location>
        <begin position="716"/>
        <end position="829"/>
    </location>
</feature>
<name>A0A507FA19_9FUNG</name>
<dbReference type="Gene3D" id="3.40.50.300">
    <property type="entry name" value="P-loop containing nucleotide triphosphate hydrolases"/>
    <property type="match status" value="1"/>
</dbReference>
<dbReference type="PANTHER" id="PTHR19871:SF14">
    <property type="entry name" value="DUF4062 DOMAIN-CONTAINING PROTEIN"/>
    <property type="match status" value="1"/>
</dbReference>
<comment type="caution">
    <text evidence="6">The sequence shown here is derived from an EMBL/GenBank/DDBJ whole genome shotgun (WGS) entry which is preliminary data.</text>
</comment>
<dbReference type="Pfam" id="PF25469">
    <property type="entry name" value="WHD_NWD1"/>
    <property type="match status" value="1"/>
</dbReference>
<dbReference type="InterPro" id="IPR036322">
    <property type="entry name" value="WD40_repeat_dom_sf"/>
</dbReference>
<protein>
    <submittedName>
        <fullName evidence="6">Uncharacterized protein</fullName>
    </submittedName>
</protein>
<sequence length="2267" mass="247050">MGANGSQQLAPSEGHIQQDLSQQQAQRSNQSHSHKHVFDALLDSAQRAKSISHSHVANWTGVKVFVASGNDFIAERDVLVSFVWPFLASFCAVLGLDFEVADLDWNVPEAAIHGNRETERSINKLKSTLGKSTISIFIGLLGDKYGPTALPSSITSDDFEAIRSHLLSIPETAKLVPQLMDVWYTRDDNASPNPIHVLQPVTAILPAFSANSTNSSLEQQEAAELWMEIREALSHLLGVGAIGCFGVEVAAEKGFGKSLTDLLVSFAFATSSGNVASSEGLFCFQRTLLDLKRNAPKNFASASAFIDMNPTTEDLKKERINHITRLRSRHRASRFYAIPWRSDPNPLIPQEADGKISTTPIGFNPLLDKTHATYLATFCEDVAKLVCESIVKQHAAGSVLGSGRDRLGGLDIAGEVGREVVKHGQLVIEKCDGFVGREDVLGVAETFLEEEAKKVLVLYGAAGVGKTSLMAKISDLVTSIQPDVVNVTRFIGTTSDSLDSRSLLRSICSQIVHVYGLEALKDIVEAESGASFQVAETTGEQSLEEKLGNLDHWPPTSIEGLTAGFEICLKLAEVDRPLVVILDGVDELSIQDDARTLDWLPRKLPDHVKLIISTAPTSRTTRHPTFSILSTTYPTTATSNQHLEVPFMVTSEVAKLVDSLMARSGRTLQPSQKQLLIEKCNAQKLPLYVIAAWTLYARKWTSTTSPNIIATSLDAETVPGLLEDFLEALEGKLGKAFVAKSIGYLSAARHGTSRMELEDLVSCDETAMNEILKFQDSCVRRIPPIYVERLLEELGDCVVQRHVFGVNGIFWSHPQFQRVAQDRYLEQGQSSKIHSSIANYWEAKYANQPKQFYDPSGVARSESRYIIDQSLLISGRPNLRRISALVWHQLAIAPPQGFRRAVKTLQDISFLGAAIHAGLLWDVLASFRFAISLTAEEGSDEVSIRQLKDYYRFLLSHAEDLLSDPNRLVPVAANLYSGSVVADEARSWILSNVPGLNWVEWVNRPAARGEPIVTLRGTDANNDPNDVMLVTGRDTYDERILLVGVRTVDNQPTAVLYDMEQVEASGVGGGKAKVLAKMNLKKAGDKEIIEEGVPLVASFSRTGHLIAVGARSCVILDGRDLTVKKIGVDSTLSANDLITAIAWTNNDGCIVTASDGAEPGRIGLWDAESVTLLQVIQASDPRQPIASAFNTLAFWDEDRDLFVTLNVDELVMDSDSKSYLHFIPNKAHSDPPPDCCARFGISFEGAYVILAEENGKGYLLVDTRVKKPVARLDMPVDRVRTISISHDGKRVAVVPNDGKVIFIHGIPSGSKPSKETGLYTFQHLGTILGVDPSLSDGGSQVGCIFSRSGKTVLTDGEFGSVRVWSIDELGDHSTVRFSTTLAEAYQTVIAVRGGGASGYLGWAVNEGHSVVSFADKKVKATLQTTAVSSERTARKPGFSRKDLVTGVACHLTKPIVGSVTNNGNLTLIYAEQAFHEKGWSGALKSVFNKRVGGGGYAVTLNVMKQQQQGAFISPSALCFLDSASAVANGIVAASASEILSFAVGYEDGTVAFYDWVTSNSLSQLVPTVILDLRIGRITSITPTNIPTCRRVALTVDDSTVVLWEGLADVPEQLQVLVSPFEVSESYISMKPAEKRLANRRSTSSIMSITGLLDRNSDRPVAVAYSSTQEQLLATSETDGMITIWNTEAKVKRSLLIHSTDVFPAPVTAIAWAADDAAIISLTEDKRISIHNTVTGNIVWLHDLWMISPRVNAANFTPGARDLAILDHEGAVTTLQLHGDWPTAVNADVFSPIKMNTASSTRPGVGSKSGFPQAPDPEFAVFAEWGPAVTDKILEARAVKNGRSAFQWEPSSGSNVHGHVALIRIGDGLPRGAYEVVCNVEIPERIDGEPGYVPLKFLCWTTVDADVVDPELDVIHGFTRLLPAQEQEQLAGKGNVTLRLGYIKTSTRLETCCIDLTRVPGDGTPIEFGDVHFIPVNPRLYRPDFVPADDLVDAFDHLSVDFDEFELAQGRQTSVAQVATVEQVHQEEFPDLMAPTPSVTSKAAKRNTFVGALASFSQSFTSASIVEKESDGGEVMFDIDGDSEAQDTVQNFVIPSVEASRRKKANNRKSLLQSITSVGSGVSGVVGGILTSAVSALPTASVQTRAKGTPEDIMREMEEARKRGMEQARMFEEAEEFKAAQAARQREWMGRKLEFEQDARRKAALIRMQREADYGEFRASPELYMDEDGDDFDLEGVDEDVKREAQRMMRELLQQEMAQDLGVDAADL</sequence>
<evidence type="ECO:0000256" key="1">
    <source>
        <dbReference type="ARBA" id="ARBA00022574"/>
    </source>
</evidence>
<feature type="compositionally biased region" description="Polar residues" evidence="3">
    <location>
        <begin position="1"/>
        <end position="10"/>
    </location>
</feature>
<dbReference type="InterPro" id="IPR052752">
    <property type="entry name" value="NACHT-WD_repeat"/>
</dbReference>
<dbReference type="SMART" id="SM00320">
    <property type="entry name" value="WD40"/>
    <property type="match status" value="5"/>
</dbReference>
<organism evidence="6 7">
    <name type="scientific">Chytriomyces confervae</name>
    <dbReference type="NCBI Taxonomy" id="246404"/>
    <lineage>
        <taxon>Eukaryota</taxon>
        <taxon>Fungi</taxon>
        <taxon>Fungi incertae sedis</taxon>
        <taxon>Chytridiomycota</taxon>
        <taxon>Chytridiomycota incertae sedis</taxon>
        <taxon>Chytridiomycetes</taxon>
        <taxon>Chytridiales</taxon>
        <taxon>Chytriomycetaceae</taxon>
        <taxon>Chytriomyces</taxon>
    </lineage>
</organism>
<dbReference type="Proteomes" id="UP000320333">
    <property type="component" value="Unassembled WGS sequence"/>
</dbReference>
<dbReference type="InterPro" id="IPR041664">
    <property type="entry name" value="AAA_16"/>
</dbReference>
<dbReference type="Gene3D" id="2.130.10.10">
    <property type="entry name" value="YVTN repeat-like/Quinoprotein amine dehydrogenase"/>
    <property type="match status" value="2"/>
</dbReference>
<evidence type="ECO:0000259" key="4">
    <source>
        <dbReference type="Pfam" id="PF13191"/>
    </source>
</evidence>
<feature type="region of interest" description="Disordered" evidence="3">
    <location>
        <begin position="1"/>
        <end position="29"/>
    </location>
</feature>
<evidence type="ECO:0000313" key="6">
    <source>
        <dbReference type="EMBL" id="TPX72575.1"/>
    </source>
</evidence>
<proteinExistence type="predicted"/>
<dbReference type="InterPro" id="IPR015943">
    <property type="entry name" value="WD40/YVTN_repeat-like_dom_sf"/>
</dbReference>
<evidence type="ECO:0000259" key="5">
    <source>
        <dbReference type="Pfam" id="PF25469"/>
    </source>
</evidence>